<proteinExistence type="predicted"/>
<organism evidence="2 3">
    <name type="scientific">Geothrix limicola</name>
    <dbReference type="NCBI Taxonomy" id="2927978"/>
    <lineage>
        <taxon>Bacteria</taxon>
        <taxon>Pseudomonadati</taxon>
        <taxon>Acidobacteriota</taxon>
        <taxon>Holophagae</taxon>
        <taxon>Holophagales</taxon>
        <taxon>Holophagaceae</taxon>
        <taxon>Geothrix</taxon>
    </lineage>
</organism>
<sequence length="69" mass="7512">MAKSVTRKAEPVSKSEGEGGVVRTTRVIPAIKRLEHLDEEEPLDLPPSLPCSGRCGHCDCHPCRLHAPI</sequence>
<reference evidence="2 3" key="1">
    <citation type="journal article" date="2023" name="Antonie Van Leeuwenhoek">
        <title>Mesoterricola silvestris gen. nov., sp. nov., Mesoterricola sediminis sp. nov., Geothrix oryzae sp. nov., Geothrix edaphica sp. nov., Geothrix rubra sp. nov., and Geothrix limicola sp. nov., six novel members of Acidobacteriota isolated from soils.</title>
        <authorList>
            <person name="Itoh H."/>
            <person name="Sugisawa Y."/>
            <person name="Mise K."/>
            <person name="Xu Z."/>
            <person name="Kuniyasu M."/>
            <person name="Ushijima N."/>
            <person name="Kawano K."/>
            <person name="Kobayashi E."/>
            <person name="Shiratori Y."/>
            <person name="Masuda Y."/>
            <person name="Senoo K."/>
        </authorList>
    </citation>
    <scope>NUCLEOTIDE SEQUENCE [LARGE SCALE GENOMIC DNA]</scope>
    <source>
        <strain evidence="2 3">Red804</strain>
    </source>
</reference>
<keyword evidence="3" id="KW-1185">Reference proteome</keyword>
<feature type="compositionally biased region" description="Basic and acidic residues" evidence="1">
    <location>
        <begin position="7"/>
        <end position="17"/>
    </location>
</feature>
<protein>
    <submittedName>
        <fullName evidence="2">Uncharacterized protein</fullName>
    </submittedName>
</protein>
<comment type="caution">
    <text evidence="2">The sequence shown here is derived from an EMBL/GenBank/DDBJ whole genome shotgun (WGS) entry which is preliminary data.</text>
</comment>
<name>A0ABQ5QE43_9BACT</name>
<gene>
    <name evidence="2" type="ORF">GETHLI_08160</name>
</gene>
<accession>A0ABQ5QE43</accession>
<evidence type="ECO:0000256" key="1">
    <source>
        <dbReference type="SAM" id="MobiDB-lite"/>
    </source>
</evidence>
<feature type="region of interest" description="Disordered" evidence="1">
    <location>
        <begin position="1"/>
        <end position="22"/>
    </location>
</feature>
<dbReference type="EMBL" id="BSDE01000001">
    <property type="protein sequence ID" value="GLH72314.1"/>
    <property type="molecule type" value="Genomic_DNA"/>
</dbReference>
<dbReference type="RefSeq" id="WP_285570696.1">
    <property type="nucleotide sequence ID" value="NZ_BSDE01000001.1"/>
</dbReference>
<evidence type="ECO:0000313" key="3">
    <source>
        <dbReference type="Proteomes" id="UP001165069"/>
    </source>
</evidence>
<evidence type="ECO:0000313" key="2">
    <source>
        <dbReference type="EMBL" id="GLH72314.1"/>
    </source>
</evidence>
<dbReference type="Proteomes" id="UP001165069">
    <property type="component" value="Unassembled WGS sequence"/>
</dbReference>